<dbReference type="SUPFAM" id="SSF47413">
    <property type="entry name" value="lambda repressor-like DNA-binding domains"/>
    <property type="match status" value="1"/>
</dbReference>
<dbReference type="CDD" id="cd00093">
    <property type="entry name" value="HTH_XRE"/>
    <property type="match status" value="1"/>
</dbReference>
<dbReference type="NCBIfam" id="TIGR03831">
    <property type="entry name" value="YgiT_finger"/>
    <property type="match status" value="1"/>
</dbReference>
<proteinExistence type="predicted"/>
<gene>
    <name evidence="2" type="ORF">SYN_00015</name>
</gene>
<feature type="domain" description="HTH cro/C1-type" evidence="1">
    <location>
        <begin position="83"/>
        <end position="139"/>
    </location>
</feature>
<dbReference type="InterPro" id="IPR001387">
    <property type="entry name" value="Cro/C1-type_HTH"/>
</dbReference>
<evidence type="ECO:0000313" key="3">
    <source>
        <dbReference type="Proteomes" id="UP000001933"/>
    </source>
</evidence>
<dbReference type="EMBL" id="CP000252">
    <property type="protein sequence ID" value="ABC75916.1"/>
    <property type="molecule type" value="Genomic_DNA"/>
</dbReference>
<name>Q2LYD1_SYNAS</name>
<dbReference type="PROSITE" id="PS50943">
    <property type="entry name" value="HTH_CROC1"/>
    <property type="match status" value="1"/>
</dbReference>
<dbReference type="Gene3D" id="1.10.260.40">
    <property type="entry name" value="lambda repressor-like DNA-binding domains"/>
    <property type="match status" value="1"/>
</dbReference>
<dbReference type="InterPro" id="IPR032758">
    <property type="entry name" value="MqsA/HigA-2"/>
</dbReference>
<dbReference type="InterPro" id="IPR022452">
    <property type="entry name" value="MqsA"/>
</dbReference>
<dbReference type="NCBIfam" id="TIGR03830">
    <property type="entry name" value="CxxCG_CxxCG_HTH"/>
    <property type="match status" value="1"/>
</dbReference>
<dbReference type="InterPro" id="IPR022453">
    <property type="entry name" value="Znf_MqsA-type"/>
</dbReference>
<dbReference type="HOGENOM" id="CLU_115776_1_1_7"/>
<dbReference type="STRING" id="56780.SYN_00015"/>
<dbReference type="eggNOG" id="COG2944">
    <property type="taxonomic scope" value="Bacteria"/>
</dbReference>
<accession>Q2LYD1</accession>
<dbReference type="KEGG" id="sat:SYN_00015"/>
<dbReference type="InterPro" id="IPR010982">
    <property type="entry name" value="Lambda_DNA-bd_dom_sf"/>
</dbReference>
<dbReference type="Proteomes" id="UP000001933">
    <property type="component" value="Chromosome"/>
</dbReference>
<organism evidence="2 3">
    <name type="scientific">Syntrophus aciditrophicus (strain SB)</name>
    <dbReference type="NCBI Taxonomy" id="56780"/>
    <lineage>
        <taxon>Bacteria</taxon>
        <taxon>Pseudomonadati</taxon>
        <taxon>Thermodesulfobacteriota</taxon>
        <taxon>Syntrophia</taxon>
        <taxon>Syntrophales</taxon>
        <taxon>Syntrophaceae</taxon>
        <taxon>Syntrophus</taxon>
    </lineage>
</organism>
<dbReference type="Gene3D" id="3.10.20.860">
    <property type="match status" value="1"/>
</dbReference>
<dbReference type="GO" id="GO:0003677">
    <property type="term" value="F:DNA binding"/>
    <property type="evidence" value="ECO:0007669"/>
    <property type="project" value="InterPro"/>
</dbReference>
<dbReference type="InParanoid" id="Q2LYD1"/>
<keyword evidence="3" id="KW-1185">Reference proteome</keyword>
<sequence>MKGAMNKMKAQKCSICGAESLTRKVGTESFEYKGKKKEIPNYVTYECSECGEAIVDSATLKESGKILKDFQREVDGLLTGPQIKAIRIKLGLTQEQLANIIGGGLKSVARYESGQVCQSKGMDNLLRILDAYPQTLKIIQRREQTVKLSAKVTYIEDARARKGYRFKDTIYSPDTKEATYGS</sequence>
<reference evidence="2 3" key="1">
    <citation type="journal article" date="2007" name="Proc. Natl. Acad. Sci. U.S.A.">
        <title>The genome of Syntrophus aciditrophicus: life at the thermodynamic limit of microbial growth.</title>
        <authorList>
            <person name="McInerney M.J."/>
            <person name="Rohlin L."/>
            <person name="Mouttaki H."/>
            <person name="Kim U."/>
            <person name="Krupp R.S."/>
            <person name="Rios-Hernandez L."/>
            <person name="Sieber J."/>
            <person name="Struchtemeyer C.G."/>
            <person name="Bhattacharyya A."/>
            <person name="Campbell J.W."/>
            <person name="Gunsalus R.P."/>
        </authorList>
    </citation>
    <scope>NUCLEOTIDE SEQUENCE [LARGE SCALE GENOMIC DNA]</scope>
    <source>
        <strain evidence="2 3">SB</strain>
    </source>
</reference>
<dbReference type="FunCoup" id="Q2LYD1">
    <property type="interactions" value="27"/>
</dbReference>
<dbReference type="SMART" id="SM00530">
    <property type="entry name" value="HTH_XRE"/>
    <property type="match status" value="1"/>
</dbReference>
<evidence type="ECO:0000313" key="2">
    <source>
        <dbReference type="EMBL" id="ABC75916.1"/>
    </source>
</evidence>
<dbReference type="Pfam" id="PF15731">
    <property type="entry name" value="MqsA_antitoxin"/>
    <property type="match status" value="1"/>
</dbReference>
<evidence type="ECO:0000259" key="1">
    <source>
        <dbReference type="PROSITE" id="PS50943"/>
    </source>
</evidence>
<dbReference type="AlphaFoldDB" id="Q2LYD1"/>
<protein>
    <submittedName>
        <fullName evidence="2">Transcriptional regulator with HTH domain</fullName>
    </submittedName>
</protein>